<dbReference type="InterPro" id="IPR028098">
    <property type="entry name" value="Glyco_trans_4-like_N"/>
</dbReference>
<sequence length="415" mass="46663">MKPLIVNTMDIDGGAARAAYRLHQGLKQVNIDSRMLVGNKTSDDITVLGTNNKLGKAWIKIAGALDSLPLKTYSPSHNLMFSLQWLPDQIGAKVVEINPDVIHLHWINTGYMQIETLGKFKKPIVWTLHDMWAFTGGCHYSEDCDKYTMSCGACPQLGSHIKDDITQWIWQRKAKAWSNLNLTIVTPSRWLADCAKKSLLFQNLRIEVIPNGLNTQVYKPMDKIMARKWLNLPLDKHLILFGAINPTANKRKGFHLLKPAIQKLSQQHNSNNIELVIFGASQPSQVPNFGFKTHYLGRLHDDIGLALVYSAADVMIVPSLQEAFGQTASESLACGTPVVAFDITGLKDIIDHQHNGYLAKPFDVDDLAQGITWVLEDKERLINLSKNARQKVERNFSLEIQANSYLSIYKYVCEN</sequence>
<keyword evidence="4" id="KW-1185">Reference proteome</keyword>
<accession>A0ABT5AWW9</accession>
<dbReference type="PANTHER" id="PTHR45947:SF3">
    <property type="entry name" value="SULFOQUINOVOSYL TRANSFERASE SQD2"/>
    <property type="match status" value="1"/>
</dbReference>
<dbReference type="InterPro" id="IPR001296">
    <property type="entry name" value="Glyco_trans_1"/>
</dbReference>
<dbReference type="Gene3D" id="3.40.50.2000">
    <property type="entry name" value="Glycogen Phosphorylase B"/>
    <property type="match status" value="2"/>
</dbReference>
<dbReference type="Pfam" id="PF13439">
    <property type="entry name" value="Glyco_transf_4"/>
    <property type="match status" value="1"/>
</dbReference>
<dbReference type="EMBL" id="JAQMUH010000194">
    <property type="protein sequence ID" value="MDB9541442.1"/>
    <property type="molecule type" value="Genomic_DNA"/>
</dbReference>
<dbReference type="PANTHER" id="PTHR45947">
    <property type="entry name" value="SULFOQUINOVOSYL TRANSFERASE SQD2"/>
    <property type="match status" value="1"/>
</dbReference>
<proteinExistence type="predicted"/>
<reference evidence="3 4" key="1">
    <citation type="submission" date="2023-01" db="EMBL/GenBank/DDBJ databases">
        <title>Genomes from the Australian National Cyanobacteria Reference Collection.</title>
        <authorList>
            <person name="Willis A."/>
            <person name="Lee E.M.F."/>
        </authorList>
    </citation>
    <scope>NUCLEOTIDE SEQUENCE [LARGE SCALE GENOMIC DNA]</scope>
    <source>
        <strain evidence="3 4">CS-1033</strain>
    </source>
</reference>
<evidence type="ECO:0000259" key="1">
    <source>
        <dbReference type="Pfam" id="PF00534"/>
    </source>
</evidence>
<dbReference type="InterPro" id="IPR050194">
    <property type="entry name" value="Glycosyltransferase_grp1"/>
</dbReference>
<dbReference type="Pfam" id="PF00534">
    <property type="entry name" value="Glycos_transf_1"/>
    <property type="match status" value="1"/>
</dbReference>
<feature type="domain" description="Glycosyl transferase family 1" evidence="1">
    <location>
        <begin position="248"/>
        <end position="390"/>
    </location>
</feature>
<dbReference type="RefSeq" id="WP_271734964.1">
    <property type="nucleotide sequence ID" value="NZ_JANQDP010000005.1"/>
</dbReference>
<protein>
    <submittedName>
        <fullName evidence="3">Glycosyltransferase family 4 protein</fullName>
    </submittedName>
</protein>
<name>A0ABT5AWW9_9CYAN</name>
<evidence type="ECO:0000313" key="4">
    <source>
        <dbReference type="Proteomes" id="UP001212499"/>
    </source>
</evidence>
<dbReference type="SUPFAM" id="SSF53756">
    <property type="entry name" value="UDP-Glycosyltransferase/glycogen phosphorylase"/>
    <property type="match status" value="1"/>
</dbReference>
<comment type="caution">
    <text evidence="3">The sequence shown here is derived from an EMBL/GenBank/DDBJ whole genome shotgun (WGS) entry which is preliminary data.</text>
</comment>
<gene>
    <name evidence="3" type="ORF">PN457_17565</name>
</gene>
<dbReference type="Proteomes" id="UP001212499">
    <property type="component" value="Unassembled WGS sequence"/>
</dbReference>
<evidence type="ECO:0000313" key="3">
    <source>
        <dbReference type="EMBL" id="MDB9541442.1"/>
    </source>
</evidence>
<feature type="domain" description="Glycosyltransferase subfamily 4-like N-terminal" evidence="2">
    <location>
        <begin position="13"/>
        <end position="216"/>
    </location>
</feature>
<evidence type="ECO:0000259" key="2">
    <source>
        <dbReference type="Pfam" id="PF13439"/>
    </source>
</evidence>
<organism evidence="3 4">
    <name type="scientific">Anabaenopsis arnoldii</name>
    <dbReference type="NCBI Taxonomy" id="2152938"/>
    <lineage>
        <taxon>Bacteria</taxon>
        <taxon>Bacillati</taxon>
        <taxon>Cyanobacteriota</taxon>
        <taxon>Cyanophyceae</taxon>
        <taxon>Nostocales</taxon>
        <taxon>Nodulariaceae</taxon>
        <taxon>Anabaenopsis</taxon>
    </lineage>
</organism>
<dbReference type="CDD" id="cd03825">
    <property type="entry name" value="GT4_WcaC-like"/>
    <property type="match status" value="1"/>
</dbReference>